<sequence>MCLQVSLTLDMLPEECRCTLLSARASRHTGL</sequence>
<dbReference type="AlphaFoldDB" id="A0A0E9VBH7"/>
<dbReference type="EMBL" id="GBXM01033175">
    <property type="protein sequence ID" value="JAH75402.1"/>
    <property type="molecule type" value="Transcribed_RNA"/>
</dbReference>
<reference evidence="1" key="1">
    <citation type="submission" date="2014-11" db="EMBL/GenBank/DDBJ databases">
        <authorList>
            <person name="Amaro Gonzalez C."/>
        </authorList>
    </citation>
    <scope>NUCLEOTIDE SEQUENCE</scope>
</reference>
<proteinExistence type="predicted"/>
<name>A0A0E9VBH7_ANGAN</name>
<reference evidence="1" key="2">
    <citation type="journal article" date="2015" name="Fish Shellfish Immunol.">
        <title>Early steps in the European eel (Anguilla anguilla)-Vibrio vulnificus interaction in the gills: Role of the RtxA13 toxin.</title>
        <authorList>
            <person name="Callol A."/>
            <person name="Pajuelo D."/>
            <person name="Ebbesson L."/>
            <person name="Teles M."/>
            <person name="MacKenzie S."/>
            <person name="Amaro C."/>
        </authorList>
    </citation>
    <scope>NUCLEOTIDE SEQUENCE</scope>
</reference>
<evidence type="ECO:0000313" key="1">
    <source>
        <dbReference type="EMBL" id="JAH75402.1"/>
    </source>
</evidence>
<protein>
    <submittedName>
        <fullName evidence="1">Uncharacterized protein</fullName>
    </submittedName>
</protein>
<accession>A0A0E9VBH7</accession>
<organism evidence="1">
    <name type="scientific">Anguilla anguilla</name>
    <name type="common">European freshwater eel</name>
    <name type="synonym">Muraena anguilla</name>
    <dbReference type="NCBI Taxonomy" id="7936"/>
    <lineage>
        <taxon>Eukaryota</taxon>
        <taxon>Metazoa</taxon>
        <taxon>Chordata</taxon>
        <taxon>Craniata</taxon>
        <taxon>Vertebrata</taxon>
        <taxon>Euteleostomi</taxon>
        <taxon>Actinopterygii</taxon>
        <taxon>Neopterygii</taxon>
        <taxon>Teleostei</taxon>
        <taxon>Anguilliformes</taxon>
        <taxon>Anguillidae</taxon>
        <taxon>Anguilla</taxon>
    </lineage>
</organism>